<protein>
    <submittedName>
        <fullName evidence="1">Uncharacterized protein</fullName>
    </submittedName>
</protein>
<comment type="caution">
    <text evidence="1">The sequence shown here is derived from an EMBL/GenBank/DDBJ whole genome shotgun (WGS) entry which is preliminary data.</text>
</comment>
<sequence length="251" mass="29083">MNKYITFGKGPTAREENDGIYRFGWETCREKSPLFAIAKLLATGLVNLNRVEVLWRPVTNHLLEVIIHLLNHLREWGIDVKLLSIQYEYSTPLKENQARNQNGRHNGCKEGVTIVAGEKGDWLSLHRDESSAPWTTLRGTLSWFLHKTLQPQQTNLDTNEIFAFVENVQRRMFYCSIRLKLCLFEKDRDRDRKGLNEIDLDCGDTYWSAAAAASYGETIFFTCSSFLAEEFRLLPEIRLLQGDEQQTIHKQ</sequence>
<gene>
    <name evidence="1" type="ORF">OUZ56_021344</name>
</gene>
<organism evidence="1 2">
    <name type="scientific">Daphnia magna</name>
    <dbReference type="NCBI Taxonomy" id="35525"/>
    <lineage>
        <taxon>Eukaryota</taxon>
        <taxon>Metazoa</taxon>
        <taxon>Ecdysozoa</taxon>
        <taxon>Arthropoda</taxon>
        <taxon>Crustacea</taxon>
        <taxon>Branchiopoda</taxon>
        <taxon>Diplostraca</taxon>
        <taxon>Cladocera</taxon>
        <taxon>Anomopoda</taxon>
        <taxon>Daphniidae</taxon>
        <taxon>Daphnia</taxon>
    </lineage>
</organism>
<dbReference type="Proteomes" id="UP001234178">
    <property type="component" value="Unassembled WGS sequence"/>
</dbReference>
<proteinExistence type="predicted"/>
<evidence type="ECO:0000313" key="1">
    <source>
        <dbReference type="EMBL" id="KAK4012243.1"/>
    </source>
</evidence>
<name>A0ABQ9ZH35_9CRUS</name>
<evidence type="ECO:0000313" key="2">
    <source>
        <dbReference type="Proteomes" id="UP001234178"/>
    </source>
</evidence>
<keyword evidence="2" id="KW-1185">Reference proteome</keyword>
<dbReference type="EMBL" id="JAOYFB010000003">
    <property type="protein sequence ID" value="KAK4012243.1"/>
    <property type="molecule type" value="Genomic_DNA"/>
</dbReference>
<accession>A0ABQ9ZH35</accession>
<reference evidence="1 2" key="1">
    <citation type="journal article" date="2023" name="Nucleic Acids Res.">
        <title>The hologenome of Daphnia magna reveals possible DNA methylation and microbiome-mediated evolution of the host genome.</title>
        <authorList>
            <person name="Chaturvedi A."/>
            <person name="Li X."/>
            <person name="Dhandapani V."/>
            <person name="Marshall H."/>
            <person name="Kissane S."/>
            <person name="Cuenca-Cambronero M."/>
            <person name="Asole G."/>
            <person name="Calvet F."/>
            <person name="Ruiz-Romero M."/>
            <person name="Marangio P."/>
            <person name="Guigo R."/>
            <person name="Rago D."/>
            <person name="Mirbahai L."/>
            <person name="Eastwood N."/>
            <person name="Colbourne J.K."/>
            <person name="Zhou J."/>
            <person name="Mallon E."/>
            <person name="Orsini L."/>
        </authorList>
    </citation>
    <scope>NUCLEOTIDE SEQUENCE [LARGE SCALE GENOMIC DNA]</scope>
    <source>
        <strain evidence="1">LRV0_1</strain>
    </source>
</reference>